<sequence>MSKKILVVGGVAGGASTVARLRRLDESAQIIMFEKGEYISFANCGLPYYIGETIKERQKLLVQTPESMCNRFNVDIRINSEVVGVDSDKKVVRVKSKNNGSYEESYDYLVLSPGAKAIRPNIESIDSSRIFTLRNIPDTDNIKALVDKSNITSAVVIGGGYVGIEMAENLKERGLQVTLVEAAPHILAPFDSDMVVSAEKELVDNGIDLILNDGVNHFNDTNNAIEVTLNSNTKITSDLVILAIGVTPDTDFLKDSGIQLGAKGHILVNSKMQTNIGNIYAVGDAIEVTDFVNKQNTAIPLAGPANKQGRIAADNIAGLNSIYKGTQGTAIIKVFSLTAASTGNNERTLKRLNIPYKVIHIHPVSHASYYPDAHPLTLKLIFNDEEKILGAQAIGYDGVDKRIDVIAATMRLGGTVSDLTELELCYAPPFSSAKDPVNMAGFVAENVLSGKMDVITPEDFSVYDKDNTVLLDVRSEIEFNNGHLEGALNIPVDSLRERLGELDKNKEIIEYCQVGLRGYIASRILSQHGYKVKNITGGYKSASMLDFIPKKADKNTYNLKKQVLDQDTQVIRSEVAVDKLGFDKSLDACGLCCPGPLMQVKASIDDLSAGQVLKVTASDPGFYEDIKAWCKRTSNKLVDLNKDKGNITAFIKKGSSENKPEHHSKDISPAKDNKTLVVFSGDLDKAIASFIIANGAASMGKKVTMFFTFWGLNILRKHEKVSIKKSFMDSMFGLMMPRGSRRLKLSNMNMIGMGPKMIRKVMKNKNISSLEDLIKSALDSGIEIVACQMSMDVMGLSKEELIDGIKIGGVGYYLGEAEDSNVNLFI</sequence>
<evidence type="ECO:0000313" key="9">
    <source>
        <dbReference type="Proteomes" id="UP000190080"/>
    </source>
</evidence>
<dbReference type="InterPro" id="IPR050260">
    <property type="entry name" value="FAD-bd_OxRdtase"/>
</dbReference>
<dbReference type="STRING" id="1450648.CLORY_32410"/>
<feature type="domain" description="Rhodanese" evidence="7">
    <location>
        <begin position="464"/>
        <end position="551"/>
    </location>
</feature>
<dbReference type="PROSITE" id="PS50206">
    <property type="entry name" value="RHODANESE_3"/>
    <property type="match status" value="1"/>
</dbReference>
<dbReference type="Pfam" id="PF07992">
    <property type="entry name" value="Pyr_redox_2"/>
    <property type="match status" value="1"/>
</dbReference>
<dbReference type="Pfam" id="PF01206">
    <property type="entry name" value="TusA"/>
    <property type="match status" value="1"/>
</dbReference>
<dbReference type="GO" id="GO:0050451">
    <property type="term" value="F:CoA-disulfide reductase (NADPH) activity"/>
    <property type="evidence" value="ECO:0007669"/>
    <property type="project" value="UniProtKB-EC"/>
</dbReference>
<evidence type="ECO:0000256" key="6">
    <source>
        <dbReference type="ARBA" id="ARBA00023284"/>
    </source>
</evidence>
<organism evidence="8 9">
    <name type="scientific">Clostridium oryzae</name>
    <dbReference type="NCBI Taxonomy" id="1450648"/>
    <lineage>
        <taxon>Bacteria</taxon>
        <taxon>Bacillati</taxon>
        <taxon>Bacillota</taxon>
        <taxon>Clostridia</taxon>
        <taxon>Eubacteriales</taxon>
        <taxon>Clostridiaceae</taxon>
        <taxon>Clostridium</taxon>
    </lineage>
</organism>
<dbReference type="EMBL" id="MZGV01000042">
    <property type="protein sequence ID" value="OPJ59593.1"/>
    <property type="molecule type" value="Genomic_DNA"/>
</dbReference>
<keyword evidence="6" id="KW-0676">Redox-active center</keyword>
<dbReference type="Gene3D" id="3.40.250.10">
    <property type="entry name" value="Rhodanese-like domain"/>
    <property type="match status" value="1"/>
</dbReference>
<dbReference type="PROSITE" id="PS01148">
    <property type="entry name" value="UPF0033"/>
    <property type="match status" value="1"/>
</dbReference>
<dbReference type="SMART" id="SM00450">
    <property type="entry name" value="RHOD"/>
    <property type="match status" value="1"/>
</dbReference>
<dbReference type="SUPFAM" id="SSF51905">
    <property type="entry name" value="FAD/NAD(P)-binding domain"/>
    <property type="match status" value="2"/>
</dbReference>
<evidence type="ECO:0000313" key="8">
    <source>
        <dbReference type="EMBL" id="OPJ59593.1"/>
    </source>
</evidence>
<name>A0A1V4II08_9CLOT</name>
<evidence type="ECO:0000259" key="7">
    <source>
        <dbReference type="PROSITE" id="PS50206"/>
    </source>
</evidence>
<dbReference type="SUPFAM" id="SSF52821">
    <property type="entry name" value="Rhodanese/Cell cycle control phosphatase"/>
    <property type="match status" value="1"/>
</dbReference>
<proteinExistence type="inferred from homology"/>
<reference evidence="8 9" key="1">
    <citation type="submission" date="2017-03" db="EMBL/GenBank/DDBJ databases">
        <title>Genome sequence of Clostridium oryzae DSM 28571.</title>
        <authorList>
            <person name="Poehlein A."/>
            <person name="Daniel R."/>
        </authorList>
    </citation>
    <scope>NUCLEOTIDE SEQUENCE [LARGE SCALE GENOMIC DNA]</scope>
    <source>
        <strain evidence="8 9">DSM 28571</strain>
    </source>
</reference>
<dbReference type="InterPro" id="IPR032836">
    <property type="entry name" value="DsrE2-like"/>
</dbReference>
<dbReference type="PRINTS" id="PR00368">
    <property type="entry name" value="FADPNR"/>
</dbReference>
<dbReference type="PANTHER" id="PTHR43429">
    <property type="entry name" value="PYRIDINE NUCLEOTIDE-DISULFIDE OXIDOREDUCTASE DOMAIN-CONTAINING"/>
    <property type="match status" value="1"/>
</dbReference>
<dbReference type="Gene3D" id="3.30.110.40">
    <property type="entry name" value="TusA-like domain"/>
    <property type="match status" value="1"/>
</dbReference>
<dbReference type="EC" id="1.8.1.14" evidence="8"/>
<dbReference type="Proteomes" id="UP000190080">
    <property type="component" value="Unassembled WGS sequence"/>
</dbReference>
<evidence type="ECO:0000256" key="4">
    <source>
        <dbReference type="ARBA" id="ARBA00022827"/>
    </source>
</evidence>
<dbReference type="SUPFAM" id="SSF55424">
    <property type="entry name" value="FAD/NAD-linked reductases, dimerisation (C-terminal) domain"/>
    <property type="match status" value="1"/>
</dbReference>
<dbReference type="Pfam" id="PF02852">
    <property type="entry name" value="Pyr_redox_dim"/>
    <property type="match status" value="1"/>
</dbReference>
<comment type="cofactor">
    <cofactor evidence="1">
        <name>FAD</name>
        <dbReference type="ChEBI" id="CHEBI:57692"/>
    </cofactor>
</comment>
<dbReference type="InterPro" id="IPR001455">
    <property type="entry name" value="TusA-like"/>
</dbReference>
<dbReference type="InterPro" id="IPR036873">
    <property type="entry name" value="Rhodanese-like_dom_sf"/>
</dbReference>
<dbReference type="Gene3D" id="3.50.50.60">
    <property type="entry name" value="FAD/NAD(P)-binding domain"/>
    <property type="match status" value="2"/>
</dbReference>
<dbReference type="CDD" id="cd01524">
    <property type="entry name" value="RHOD_Pyr_redox"/>
    <property type="match status" value="1"/>
</dbReference>
<dbReference type="Gene3D" id="3.40.1260.10">
    <property type="entry name" value="DsrEFH-like"/>
    <property type="match status" value="1"/>
</dbReference>
<dbReference type="InterPro" id="IPR023753">
    <property type="entry name" value="FAD/NAD-binding_dom"/>
</dbReference>
<gene>
    <name evidence="8" type="primary">cdr</name>
    <name evidence="8" type="ORF">CLORY_32410</name>
</gene>
<dbReference type="InterPro" id="IPR036188">
    <property type="entry name" value="FAD/NAD-bd_sf"/>
</dbReference>
<evidence type="ECO:0000256" key="2">
    <source>
        <dbReference type="ARBA" id="ARBA00009130"/>
    </source>
</evidence>
<keyword evidence="3" id="KW-0285">Flavoprotein</keyword>
<protein>
    <submittedName>
        <fullName evidence="8">Coenzyme A disulfide reductase</fullName>
        <ecNumber evidence="8">1.8.1.14</ecNumber>
    </submittedName>
</protein>
<evidence type="ECO:0000256" key="3">
    <source>
        <dbReference type="ARBA" id="ARBA00022630"/>
    </source>
</evidence>
<dbReference type="InterPro" id="IPR016156">
    <property type="entry name" value="FAD/NAD-linked_Rdtase_dimer_sf"/>
</dbReference>
<keyword evidence="9" id="KW-1185">Reference proteome</keyword>
<keyword evidence="5 8" id="KW-0560">Oxidoreductase</keyword>
<dbReference type="SUPFAM" id="SSF64307">
    <property type="entry name" value="SirA-like"/>
    <property type="match status" value="1"/>
</dbReference>
<dbReference type="PRINTS" id="PR00411">
    <property type="entry name" value="PNDRDTASEI"/>
</dbReference>
<dbReference type="NCBIfam" id="NF010037">
    <property type="entry name" value="PRK13512.1"/>
    <property type="match status" value="1"/>
</dbReference>
<dbReference type="OrthoDB" id="9802028at2"/>
<dbReference type="AlphaFoldDB" id="A0A1V4II08"/>
<dbReference type="Pfam" id="PF13686">
    <property type="entry name" value="DrsE_2"/>
    <property type="match status" value="1"/>
</dbReference>
<dbReference type="Pfam" id="PF00581">
    <property type="entry name" value="Rhodanese"/>
    <property type="match status" value="1"/>
</dbReference>
<evidence type="ECO:0000256" key="1">
    <source>
        <dbReference type="ARBA" id="ARBA00001974"/>
    </source>
</evidence>
<dbReference type="InterPro" id="IPR027396">
    <property type="entry name" value="DsrEFH-like"/>
</dbReference>
<dbReference type="InterPro" id="IPR036868">
    <property type="entry name" value="TusA-like_sf"/>
</dbReference>
<comment type="caution">
    <text evidence="8">The sequence shown here is derived from an EMBL/GenBank/DDBJ whole genome shotgun (WGS) entry which is preliminary data.</text>
</comment>
<keyword evidence="4" id="KW-0274">FAD</keyword>
<accession>A0A1V4II08</accession>
<dbReference type="RefSeq" id="WP_079426389.1">
    <property type="nucleotide sequence ID" value="NZ_MZGV01000042.1"/>
</dbReference>
<dbReference type="PANTHER" id="PTHR43429:SF1">
    <property type="entry name" value="NAD(P)H SULFUR OXIDOREDUCTASE (COA-DEPENDENT)"/>
    <property type="match status" value="1"/>
</dbReference>
<evidence type="ECO:0000256" key="5">
    <source>
        <dbReference type="ARBA" id="ARBA00023002"/>
    </source>
</evidence>
<dbReference type="InterPro" id="IPR001763">
    <property type="entry name" value="Rhodanese-like_dom"/>
</dbReference>
<dbReference type="InterPro" id="IPR004099">
    <property type="entry name" value="Pyr_nucl-diS_OxRdtase_dimer"/>
</dbReference>
<comment type="similarity">
    <text evidence="2">Belongs to the class-III pyridine nucleotide-disulfide oxidoreductase family.</text>
</comment>
<dbReference type="SUPFAM" id="SSF75169">
    <property type="entry name" value="DsrEFH-like"/>
    <property type="match status" value="1"/>
</dbReference>